<dbReference type="SUPFAM" id="SSF48452">
    <property type="entry name" value="TPR-like"/>
    <property type="match status" value="2"/>
</dbReference>
<dbReference type="Proteomes" id="UP000677228">
    <property type="component" value="Unassembled WGS sequence"/>
</dbReference>
<dbReference type="PANTHER" id="PTHR45641:SF1">
    <property type="entry name" value="AAA+ ATPASE DOMAIN-CONTAINING PROTEIN"/>
    <property type="match status" value="1"/>
</dbReference>
<dbReference type="PROSITE" id="PS50005">
    <property type="entry name" value="TPR"/>
    <property type="match status" value="2"/>
</dbReference>
<reference evidence="10" key="1">
    <citation type="submission" date="2021-02" db="EMBL/GenBank/DDBJ databases">
        <authorList>
            <person name="Nowell W R."/>
        </authorList>
    </citation>
    <scope>NUCLEOTIDE SEQUENCE</scope>
</reference>
<feature type="repeat" description="TPR" evidence="8">
    <location>
        <begin position="477"/>
        <end position="510"/>
    </location>
</feature>
<keyword evidence="5" id="KW-0677">Repeat</keyword>
<dbReference type="EC" id="2.4.2.31" evidence="9"/>
<keyword evidence="9" id="KW-0521">NADP</keyword>
<dbReference type="PROSITE" id="PS51996">
    <property type="entry name" value="TR_MART"/>
    <property type="match status" value="1"/>
</dbReference>
<evidence type="ECO:0000256" key="6">
    <source>
        <dbReference type="ARBA" id="ARBA00022803"/>
    </source>
</evidence>
<evidence type="ECO:0000256" key="4">
    <source>
        <dbReference type="ARBA" id="ARBA00022695"/>
    </source>
</evidence>
<comment type="similarity">
    <text evidence="1 9">Belongs to the Arg-specific ADP-ribosyltransferase family.</text>
</comment>
<feature type="repeat" description="TPR" evidence="8">
    <location>
        <begin position="629"/>
        <end position="662"/>
    </location>
</feature>
<evidence type="ECO:0000313" key="11">
    <source>
        <dbReference type="EMBL" id="CAF3619768.1"/>
    </source>
</evidence>
<keyword evidence="6 8" id="KW-0802">TPR repeat</keyword>
<dbReference type="SMART" id="SM00028">
    <property type="entry name" value="TPR"/>
    <property type="match status" value="6"/>
</dbReference>
<dbReference type="Gene3D" id="1.25.40.10">
    <property type="entry name" value="Tetratricopeptide repeat domain"/>
    <property type="match status" value="2"/>
</dbReference>
<keyword evidence="2 9" id="KW-0328">Glycosyltransferase</keyword>
<proteinExistence type="inferred from homology"/>
<evidence type="ECO:0000256" key="8">
    <source>
        <dbReference type="PROSITE-ProRule" id="PRU00339"/>
    </source>
</evidence>
<dbReference type="Pfam" id="PF01129">
    <property type="entry name" value="ART"/>
    <property type="match status" value="1"/>
</dbReference>
<keyword evidence="3 9" id="KW-0808">Transferase</keyword>
<keyword evidence="4" id="KW-0548">Nucleotidyltransferase</keyword>
<dbReference type="GO" id="GO:0106274">
    <property type="term" value="F:NAD+-protein-arginine ADP-ribosyltransferase activity"/>
    <property type="evidence" value="ECO:0007669"/>
    <property type="project" value="UniProtKB-EC"/>
</dbReference>
<dbReference type="GO" id="GO:0016779">
    <property type="term" value="F:nucleotidyltransferase activity"/>
    <property type="evidence" value="ECO:0007669"/>
    <property type="project" value="UniProtKB-KW"/>
</dbReference>
<evidence type="ECO:0000256" key="2">
    <source>
        <dbReference type="ARBA" id="ARBA00022676"/>
    </source>
</evidence>
<dbReference type="PANTHER" id="PTHR45641">
    <property type="entry name" value="TETRATRICOPEPTIDE REPEAT PROTEIN (AFU_ORTHOLOGUE AFUA_6G03870)"/>
    <property type="match status" value="1"/>
</dbReference>
<evidence type="ECO:0000256" key="9">
    <source>
        <dbReference type="RuleBase" id="RU361228"/>
    </source>
</evidence>
<evidence type="ECO:0000313" key="10">
    <source>
        <dbReference type="EMBL" id="CAF0835043.1"/>
    </source>
</evidence>
<gene>
    <name evidence="10" type="ORF">OVA965_LOCUS6344</name>
    <name evidence="11" type="ORF">TMI583_LOCUS6340</name>
</gene>
<evidence type="ECO:0000313" key="12">
    <source>
        <dbReference type="Proteomes" id="UP000677228"/>
    </source>
</evidence>
<dbReference type="Proteomes" id="UP000682733">
    <property type="component" value="Unassembled WGS sequence"/>
</dbReference>
<dbReference type="AlphaFoldDB" id="A0A8S2D8D6"/>
<sequence>MEDNLKNQNLEELSIVWLDAVSDDLQTQARLRSIINYLRIFHDIDACVDYIDSVKNEKIYFIVSSTLDESIIPLIHDHSQIVSIYVLGENKGGHEQWAKIYKKVQPICTDNDSLFVKLTKNVKLSMKESMPMSIYNVHVETKNKSIRDLSKENCTFFWFQLLIETLLRMPQTSSAKSDLLDLCRQHYDGNKEELSKINEFERYYCCEQAIWWYTRDSFLYRQLNNAFRTENIDIIFKFRFFIIDLDKQLCAMHNNYLKLLQTYSNELTVYRGQRIPVEELERLKHNIGGFISMNTFLSTTTDREIALIYAGDGSDRPTHESVLFEITIDLNALSTDKPFVNIKDLSYFNDEDEVLFSMATVFRIDFVDKYNDDIWLVKLLLSSEDNKLLKELDTYLKAEIKTNTTEVDLGHFLLAMHEYDRASHYCKLVLDDLPANHDLTCRCYNIIGECYLWKENYDLAQKNYEMALKHCDLASAAVTYNNLGLVYKRKGSWTLSYQYFEKSLEIYSITRKPDDPLIATTLNNLSHILLHTETYDKALSNLDKVLDIRLKQLPLAHPLVGATYSLLGDAYLWNGDYKTAMYNYDKPQPSILVSLTQPAKDNYEMAIKCYSKSIELKLLSDSGDFNNLSTLHNNMGATYNRLGVYEMALSCFEKTDEINKKITPIKHLNIAACRLNVGRAYAIKFDNDSARQNYYQALHTFETCSETDTNRLLAITYFYVAELDELENDHANALKNYYLAKELGFKSLPSTHSSLLRYINGVERMIPHLLKETNQLEKSTT</sequence>
<comment type="caution">
    <text evidence="10">The sequence shown here is derived from an EMBL/GenBank/DDBJ whole genome shotgun (WGS) entry which is preliminary data.</text>
</comment>
<dbReference type="Gene3D" id="3.90.176.10">
    <property type="entry name" value="Toxin ADP-ribosyltransferase, Chain A, domain 1"/>
    <property type="match status" value="1"/>
</dbReference>
<evidence type="ECO:0000256" key="5">
    <source>
        <dbReference type="ARBA" id="ARBA00022737"/>
    </source>
</evidence>
<protein>
    <recommendedName>
        <fullName evidence="9">NAD(P)(+)--arginine ADP-ribosyltransferase</fullName>
        <ecNumber evidence="9">2.4.2.31</ecNumber>
    </recommendedName>
    <alternativeName>
        <fullName evidence="9">Mono(ADP-ribosyl)transferase</fullName>
    </alternativeName>
</protein>
<keyword evidence="9" id="KW-0520">NAD</keyword>
<dbReference type="InterPro" id="IPR019734">
    <property type="entry name" value="TPR_rpt"/>
</dbReference>
<dbReference type="EMBL" id="CAJNOK010001896">
    <property type="protein sequence ID" value="CAF0835043.1"/>
    <property type="molecule type" value="Genomic_DNA"/>
</dbReference>
<evidence type="ECO:0000256" key="3">
    <source>
        <dbReference type="ARBA" id="ARBA00022679"/>
    </source>
</evidence>
<dbReference type="Pfam" id="PF13424">
    <property type="entry name" value="TPR_12"/>
    <property type="match status" value="2"/>
</dbReference>
<evidence type="ECO:0000256" key="7">
    <source>
        <dbReference type="ARBA" id="ARBA00047597"/>
    </source>
</evidence>
<evidence type="ECO:0000256" key="1">
    <source>
        <dbReference type="ARBA" id="ARBA00009558"/>
    </source>
</evidence>
<dbReference type="EMBL" id="CAJOBA010001896">
    <property type="protein sequence ID" value="CAF3619768.1"/>
    <property type="molecule type" value="Genomic_DNA"/>
</dbReference>
<dbReference type="InterPro" id="IPR000768">
    <property type="entry name" value="ART"/>
</dbReference>
<organism evidence="10 12">
    <name type="scientific">Didymodactylos carnosus</name>
    <dbReference type="NCBI Taxonomy" id="1234261"/>
    <lineage>
        <taxon>Eukaryota</taxon>
        <taxon>Metazoa</taxon>
        <taxon>Spiralia</taxon>
        <taxon>Gnathifera</taxon>
        <taxon>Rotifera</taxon>
        <taxon>Eurotatoria</taxon>
        <taxon>Bdelloidea</taxon>
        <taxon>Philodinida</taxon>
        <taxon>Philodinidae</taxon>
        <taxon>Didymodactylos</taxon>
    </lineage>
</organism>
<accession>A0A8S2D8D6</accession>
<comment type="catalytic activity">
    <reaction evidence="7 9">
        <text>L-arginyl-[protein] + NAD(+) = N(omega)-(ADP-D-ribosyl)-L-arginyl-[protein] + nicotinamide + H(+)</text>
        <dbReference type="Rhea" id="RHEA:19149"/>
        <dbReference type="Rhea" id="RHEA-COMP:10532"/>
        <dbReference type="Rhea" id="RHEA-COMP:15087"/>
        <dbReference type="ChEBI" id="CHEBI:15378"/>
        <dbReference type="ChEBI" id="CHEBI:17154"/>
        <dbReference type="ChEBI" id="CHEBI:29965"/>
        <dbReference type="ChEBI" id="CHEBI:57540"/>
        <dbReference type="ChEBI" id="CHEBI:142554"/>
        <dbReference type="EC" id="2.4.2.31"/>
    </reaction>
</comment>
<dbReference type="SUPFAM" id="SSF56399">
    <property type="entry name" value="ADP-ribosylation"/>
    <property type="match status" value="1"/>
</dbReference>
<name>A0A8S2D8D6_9BILA</name>
<dbReference type="InterPro" id="IPR011990">
    <property type="entry name" value="TPR-like_helical_dom_sf"/>
</dbReference>